<dbReference type="HAMAP" id="MF_01077">
    <property type="entry name" value="RimP"/>
    <property type="match status" value="1"/>
</dbReference>
<evidence type="ECO:0000313" key="5">
    <source>
        <dbReference type="EMBL" id="MPL88703.1"/>
    </source>
</evidence>
<reference evidence="5" key="1">
    <citation type="submission" date="2019-08" db="EMBL/GenBank/DDBJ databases">
        <authorList>
            <person name="Kucharzyk K."/>
            <person name="Murdoch R.W."/>
            <person name="Higgins S."/>
            <person name="Loffler F."/>
        </authorList>
    </citation>
    <scope>NUCLEOTIDE SEQUENCE</scope>
</reference>
<dbReference type="InterPro" id="IPR028998">
    <property type="entry name" value="RimP_C"/>
</dbReference>
<evidence type="ECO:0000256" key="2">
    <source>
        <dbReference type="ARBA" id="ARBA00022517"/>
    </source>
</evidence>
<dbReference type="GO" id="GO:0006412">
    <property type="term" value="P:translation"/>
    <property type="evidence" value="ECO:0007669"/>
    <property type="project" value="TreeGrafter"/>
</dbReference>
<dbReference type="Gene3D" id="3.30.300.70">
    <property type="entry name" value="RimP-like superfamily, N-terminal"/>
    <property type="match status" value="1"/>
</dbReference>
<dbReference type="PANTHER" id="PTHR33867:SF1">
    <property type="entry name" value="RIBOSOME MATURATION FACTOR RIMP"/>
    <property type="match status" value="1"/>
</dbReference>
<dbReference type="AlphaFoldDB" id="A0A644VDB0"/>
<feature type="domain" description="Ribosome maturation factor RimP C-terminal" evidence="4">
    <location>
        <begin position="81"/>
        <end position="154"/>
    </location>
</feature>
<evidence type="ECO:0000256" key="1">
    <source>
        <dbReference type="ARBA" id="ARBA00022490"/>
    </source>
</evidence>
<protein>
    <submittedName>
        <fullName evidence="5">Ribosome maturation factor RimP</fullName>
    </submittedName>
</protein>
<comment type="caution">
    <text evidence="5">The sequence shown here is derived from an EMBL/GenBank/DDBJ whole genome shotgun (WGS) entry which is preliminary data.</text>
</comment>
<dbReference type="NCBIfam" id="NF002531">
    <property type="entry name" value="PRK02001.1"/>
    <property type="match status" value="1"/>
</dbReference>
<dbReference type="InterPro" id="IPR003728">
    <property type="entry name" value="Ribosome_maturation_RimP"/>
</dbReference>
<name>A0A644VDB0_9ZZZZ</name>
<gene>
    <name evidence="5" type="primary">rimP_12</name>
    <name evidence="5" type="ORF">SDC9_34729</name>
</gene>
<dbReference type="EMBL" id="VSSQ01000263">
    <property type="protein sequence ID" value="MPL88703.1"/>
    <property type="molecule type" value="Genomic_DNA"/>
</dbReference>
<keyword evidence="1" id="KW-0963">Cytoplasm</keyword>
<keyword evidence="2" id="KW-0690">Ribosome biogenesis</keyword>
<accession>A0A644VDB0</accession>
<dbReference type="Pfam" id="PF17384">
    <property type="entry name" value="DUF150_C"/>
    <property type="match status" value="1"/>
</dbReference>
<sequence length="155" mass="17691">MISNEKIAEAIESYLESHSLFLVSVEISKENDIEVTVDSEGRVDLSHCIDINNIIEERFDRESDDYSLTVTSAGLDQPFKVLRQYHKYIGKEVEVVLKSGSKIKAILENADNESIEISEEKSIKVEGKKKKERVIEKRALQFSEIKSTKPVINFK</sequence>
<organism evidence="5">
    <name type="scientific">bioreactor metagenome</name>
    <dbReference type="NCBI Taxonomy" id="1076179"/>
    <lineage>
        <taxon>unclassified sequences</taxon>
        <taxon>metagenomes</taxon>
        <taxon>ecological metagenomes</taxon>
    </lineage>
</organism>
<dbReference type="SUPFAM" id="SSF75420">
    <property type="entry name" value="YhbC-like, N-terminal domain"/>
    <property type="match status" value="1"/>
</dbReference>
<feature type="domain" description="Ribosome maturation factor RimP N-terminal" evidence="3">
    <location>
        <begin position="11"/>
        <end position="76"/>
    </location>
</feature>
<dbReference type="GO" id="GO:0005829">
    <property type="term" value="C:cytosol"/>
    <property type="evidence" value="ECO:0007669"/>
    <property type="project" value="TreeGrafter"/>
</dbReference>
<evidence type="ECO:0000259" key="3">
    <source>
        <dbReference type="Pfam" id="PF02576"/>
    </source>
</evidence>
<dbReference type="Pfam" id="PF02576">
    <property type="entry name" value="RimP_N"/>
    <property type="match status" value="1"/>
</dbReference>
<dbReference type="InterPro" id="IPR028989">
    <property type="entry name" value="RimP_N"/>
</dbReference>
<evidence type="ECO:0000259" key="4">
    <source>
        <dbReference type="Pfam" id="PF17384"/>
    </source>
</evidence>
<proteinExistence type="inferred from homology"/>
<dbReference type="PANTHER" id="PTHR33867">
    <property type="entry name" value="RIBOSOME MATURATION FACTOR RIMP"/>
    <property type="match status" value="1"/>
</dbReference>
<dbReference type="InterPro" id="IPR035956">
    <property type="entry name" value="RimP_N_sf"/>
</dbReference>
<dbReference type="GO" id="GO:0000028">
    <property type="term" value="P:ribosomal small subunit assembly"/>
    <property type="evidence" value="ECO:0007669"/>
    <property type="project" value="TreeGrafter"/>
</dbReference>